<dbReference type="Gene3D" id="3.90.190.10">
    <property type="entry name" value="Protein tyrosine phosphatase superfamily"/>
    <property type="match status" value="1"/>
</dbReference>
<dbReference type="OrthoDB" id="9802771at2"/>
<dbReference type="InterPro" id="IPR029021">
    <property type="entry name" value="Prot-tyrosine_phosphatase-like"/>
</dbReference>
<keyword evidence="3" id="KW-1185">Reference proteome</keyword>
<gene>
    <name evidence="2" type="ORF">SAMN05216361_3264</name>
</gene>
<dbReference type="Pfam" id="PF04273">
    <property type="entry name" value="BLH_phosphatase"/>
    <property type="match status" value="1"/>
</dbReference>
<protein>
    <submittedName>
        <fullName evidence="2">TIGR01244 family protein</fullName>
    </submittedName>
</protein>
<dbReference type="Proteomes" id="UP000184520">
    <property type="component" value="Unassembled WGS sequence"/>
</dbReference>
<dbReference type="InterPro" id="IPR005939">
    <property type="entry name" value="BLH_phosphatase-like"/>
</dbReference>
<dbReference type="NCBIfam" id="TIGR01244">
    <property type="entry name" value="TIGR01244 family sulfur transferase"/>
    <property type="match status" value="1"/>
</dbReference>
<evidence type="ECO:0000259" key="1">
    <source>
        <dbReference type="Pfam" id="PF04273"/>
    </source>
</evidence>
<reference evidence="3" key="1">
    <citation type="submission" date="2016-11" db="EMBL/GenBank/DDBJ databases">
        <authorList>
            <person name="Varghese N."/>
            <person name="Submissions S."/>
        </authorList>
    </citation>
    <scope>NUCLEOTIDE SEQUENCE [LARGE SCALE GENOMIC DNA]</scope>
    <source>
        <strain evidence="3">CGMCC 1.8995</strain>
    </source>
</reference>
<dbReference type="GO" id="GO:0016787">
    <property type="term" value="F:hydrolase activity"/>
    <property type="evidence" value="ECO:0007669"/>
    <property type="project" value="InterPro"/>
</dbReference>
<dbReference type="STRING" id="634436.SAMN05216361_3264"/>
<evidence type="ECO:0000313" key="2">
    <source>
        <dbReference type="EMBL" id="SHG89837.1"/>
    </source>
</evidence>
<evidence type="ECO:0000313" key="3">
    <source>
        <dbReference type="Proteomes" id="UP000184520"/>
    </source>
</evidence>
<proteinExistence type="predicted"/>
<dbReference type="AlphaFoldDB" id="A0A1M5NK64"/>
<accession>A0A1M5NK64</accession>
<name>A0A1M5NK64_9ALTE</name>
<organism evidence="2 3">
    <name type="scientific">Marisediminitalea aggregata</name>
    <dbReference type="NCBI Taxonomy" id="634436"/>
    <lineage>
        <taxon>Bacteria</taxon>
        <taxon>Pseudomonadati</taxon>
        <taxon>Pseudomonadota</taxon>
        <taxon>Gammaproteobacteria</taxon>
        <taxon>Alteromonadales</taxon>
        <taxon>Alteromonadaceae</taxon>
        <taxon>Marisediminitalea</taxon>
    </lineage>
</organism>
<dbReference type="EMBL" id="FQWD01000005">
    <property type="protein sequence ID" value="SHG89837.1"/>
    <property type="molecule type" value="Genomic_DNA"/>
</dbReference>
<dbReference type="RefSeq" id="WP_073324227.1">
    <property type="nucleotide sequence ID" value="NZ_FQWD01000005.1"/>
</dbReference>
<sequence>MPVNTITAEFSVSGPLDQNAINNLAAKGATLLINVRPDNECAGQTNDTALAAMAEKAGLTYAFIPVTSGDYPDDKIAAFASVLASCDGAVHGLCRTGTRAAHLWALAKCKAGVNKVWLQQQLVQAGIDVAPLLANCEPLNNKKAAA</sequence>
<feature type="domain" description="Beta-lactamase hydrolase-like protein phosphatase-like" evidence="1">
    <location>
        <begin position="4"/>
        <end position="109"/>
    </location>
</feature>